<feature type="compositionally biased region" description="Basic and acidic residues" evidence="1">
    <location>
        <begin position="124"/>
        <end position="133"/>
    </location>
</feature>
<dbReference type="OrthoDB" id="7868067at2"/>
<sequence length="133" mass="14503">MHKFFTALVLIPLGLIFFVFAVANRHQITVSFDPFSSNDPNLAVTMPLFVMLIAVAILGVIAGSMATWIGQRRWRKAARRNQADAIEARAQLTKLRASVVSPQAAETPRAAPRLLQLGSSSNASERDKQSASL</sequence>
<organism evidence="3">
    <name type="scientific">Rhodopseudomonas palustris (strain BisA53)</name>
    <dbReference type="NCBI Taxonomy" id="316055"/>
    <lineage>
        <taxon>Bacteria</taxon>
        <taxon>Pseudomonadati</taxon>
        <taxon>Pseudomonadota</taxon>
        <taxon>Alphaproteobacteria</taxon>
        <taxon>Hyphomicrobiales</taxon>
        <taxon>Nitrobacteraceae</taxon>
        <taxon>Rhodopseudomonas</taxon>
    </lineage>
</organism>
<feature type="region of interest" description="Disordered" evidence="1">
    <location>
        <begin position="98"/>
        <end position="133"/>
    </location>
</feature>
<accession>Q07UH3</accession>
<keyword evidence="2" id="KW-0472">Membrane</keyword>
<evidence type="ECO:0000313" key="3">
    <source>
        <dbReference type="EMBL" id="ABJ04411.1"/>
    </source>
</evidence>
<evidence type="ECO:0000256" key="2">
    <source>
        <dbReference type="SAM" id="Phobius"/>
    </source>
</evidence>
<dbReference type="STRING" id="316055.RPE_0452"/>
<name>Q07UH3_RHOP5</name>
<dbReference type="KEGG" id="rpe:RPE_0452"/>
<evidence type="ECO:0000256" key="1">
    <source>
        <dbReference type="SAM" id="MobiDB-lite"/>
    </source>
</evidence>
<evidence type="ECO:0008006" key="4">
    <source>
        <dbReference type="Google" id="ProtNLM"/>
    </source>
</evidence>
<proteinExistence type="predicted"/>
<keyword evidence="2" id="KW-1133">Transmembrane helix</keyword>
<keyword evidence="2" id="KW-0812">Transmembrane</keyword>
<gene>
    <name evidence="3" type="ordered locus">RPE_0452</name>
</gene>
<dbReference type="AlphaFoldDB" id="Q07UH3"/>
<reference evidence="3" key="1">
    <citation type="submission" date="2006-09" db="EMBL/GenBank/DDBJ databases">
        <title>Complete sequence of Rhodopseudomonas palustris BisA53.</title>
        <authorList>
            <consortium name="US DOE Joint Genome Institute"/>
            <person name="Copeland A."/>
            <person name="Lucas S."/>
            <person name="Lapidus A."/>
            <person name="Barry K."/>
            <person name="Detter J.C."/>
            <person name="Glavina del Rio T."/>
            <person name="Hammon N."/>
            <person name="Israni S."/>
            <person name="Dalin E."/>
            <person name="Tice H."/>
            <person name="Pitluck S."/>
            <person name="Chain P."/>
            <person name="Malfatti S."/>
            <person name="Shin M."/>
            <person name="Vergez L."/>
            <person name="Schmutz J."/>
            <person name="Larimer F."/>
            <person name="Land M."/>
            <person name="Hauser L."/>
            <person name="Pelletier D.A."/>
            <person name="Kyrpides N."/>
            <person name="Kim E."/>
            <person name="Harwood C.S."/>
            <person name="Oda Y."/>
            <person name="Richardson P."/>
        </authorList>
    </citation>
    <scope>NUCLEOTIDE SEQUENCE [LARGE SCALE GENOMIC DNA]</scope>
    <source>
        <strain evidence="3">BisA53</strain>
    </source>
</reference>
<dbReference type="eggNOG" id="COG5416">
    <property type="taxonomic scope" value="Bacteria"/>
</dbReference>
<protein>
    <recommendedName>
        <fullName evidence="4">Lipopolysaccharide assembly protein A domain-containing protein</fullName>
    </recommendedName>
</protein>
<dbReference type="HOGENOM" id="CLU_154612_0_0_5"/>
<feature type="transmembrane region" description="Helical" evidence="2">
    <location>
        <begin position="49"/>
        <end position="70"/>
    </location>
</feature>
<dbReference type="EMBL" id="CP000463">
    <property type="protein sequence ID" value="ABJ04411.1"/>
    <property type="molecule type" value="Genomic_DNA"/>
</dbReference>